<keyword evidence="2" id="KW-1185">Reference proteome</keyword>
<sequence>MNKMTSPYLSLTGCSFLYYEFRRILPLLMAPDSDRLLKEEVEHNHVMQVNTLSARKRFISEFKRRFRSVPRTFWETWEKMGENGQRVGLFYVLLKTYKLIFDFHFDVTVRKWNSVDRHLNRIDLIMEMNEIAAKDENVGSWSDKTKDRCISHYITILRQTGLIEGKDNQLVPVKISASDSSYYFRTGETWFLEACLLYPYEIENLKSQQQ</sequence>
<gene>
    <name evidence="1" type="ORF">NG821_03340</name>
</gene>
<dbReference type="InterPro" id="IPR023137">
    <property type="entry name" value="BrxA_sf"/>
</dbReference>
<organism evidence="1 2">
    <name type="scientific">Segatella cerevisiae</name>
    <dbReference type="NCBI Taxonomy" id="2053716"/>
    <lineage>
        <taxon>Bacteria</taxon>
        <taxon>Pseudomonadati</taxon>
        <taxon>Bacteroidota</taxon>
        <taxon>Bacteroidia</taxon>
        <taxon>Bacteroidales</taxon>
        <taxon>Prevotellaceae</taxon>
        <taxon>Segatella</taxon>
    </lineage>
</organism>
<dbReference type="InterPro" id="IPR014948">
    <property type="entry name" value="BrxA"/>
</dbReference>
<evidence type="ECO:0000313" key="2">
    <source>
        <dbReference type="Proteomes" id="UP001204015"/>
    </source>
</evidence>
<reference evidence="1 2" key="1">
    <citation type="submission" date="2022-06" db="EMBL/GenBank/DDBJ databases">
        <title>A taxonomic note on the genus Prevotella: Description of four novel genera and emended description of the genera Hallella and Xylanibacter.</title>
        <authorList>
            <person name="Hitch T.C.A."/>
        </authorList>
    </citation>
    <scope>NUCLEOTIDE SEQUENCE [LARGE SCALE GENOMIC DNA]</scope>
    <source>
        <strain evidence="1 2">DSM 100619</strain>
    </source>
</reference>
<proteinExistence type="predicted"/>
<comment type="caution">
    <text evidence="1">The sequence shown here is derived from an EMBL/GenBank/DDBJ whole genome shotgun (WGS) entry which is preliminary data.</text>
</comment>
<accession>A0ABT1BWR8</accession>
<dbReference type="Proteomes" id="UP001204015">
    <property type="component" value="Unassembled WGS sequence"/>
</dbReference>
<protein>
    <submittedName>
        <fullName evidence="1">DUF1819 family protein</fullName>
    </submittedName>
</protein>
<name>A0ABT1BWR8_9BACT</name>
<dbReference type="Pfam" id="PF08849">
    <property type="entry name" value="BrxA"/>
    <property type="match status" value="1"/>
</dbReference>
<dbReference type="EMBL" id="JAMXLY010000008">
    <property type="protein sequence ID" value="MCO6024887.1"/>
    <property type="molecule type" value="Genomic_DNA"/>
</dbReference>
<dbReference type="RefSeq" id="WP_252760251.1">
    <property type="nucleotide sequence ID" value="NZ_JAMXLY010000008.1"/>
</dbReference>
<evidence type="ECO:0000313" key="1">
    <source>
        <dbReference type="EMBL" id="MCO6024887.1"/>
    </source>
</evidence>
<dbReference type="Gene3D" id="1.10.3540.10">
    <property type="entry name" value="uncharacterized protein from magnetospirillum magneticum domain"/>
    <property type="match status" value="1"/>
</dbReference>